<name>A0A6L6QCP9_9BURK</name>
<dbReference type="RefSeq" id="WP_155452485.1">
    <property type="nucleotide sequence ID" value="NZ_WNKX01000002.1"/>
</dbReference>
<comment type="caution">
    <text evidence="2">The sequence shown here is derived from an EMBL/GenBank/DDBJ whole genome shotgun (WGS) entry which is preliminary data.</text>
</comment>
<dbReference type="EMBL" id="WNKX01000002">
    <property type="protein sequence ID" value="MTW09493.1"/>
    <property type="molecule type" value="Genomic_DNA"/>
</dbReference>
<organism evidence="2 3">
    <name type="scientific">Massilia eburnea</name>
    <dbReference type="NCBI Taxonomy" id="1776165"/>
    <lineage>
        <taxon>Bacteria</taxon>
        <taxon>Pseudomonadati</taxon>
        <taxon>Pseudomonadota</taxon>
        <taxon>Betaproteobacteria</taxon>
        <taxon>Burkholderiales</taxon>
        <taxon>Oxalobacteraceae</taxon>
        <taxon>Telluria group</taxon>
        <taxon>Massilia</taxon>
    </lineage>
</organism>
<gene>
    <name evidence="2" type="ORF">GM658_02675</name>
</gene>
<keyword evidence="3" id="KW-1185">Reference proteome</keyword>
<dbReference type="Proteomes" id="UP000472320">
    <property type="component" value="Unassembled WGS sequence"/>
</dbReference>
<evidence type="ECO:0000313" key="3">
    <source>
        <dbReference type="Proteomes" id="UP000472320"/>
    </source>
</evidence>
<proteinExistence type="predicted"/>
<accession>A0A6L6QCP9</accession>
<dbReference type="AlphaFoldDB" id="A0A6L6QCP9"/>
<evidence type="ECO:0000313" key="2">
    <source>
        <dbReference type="EMBL" id="MTW09493.1"/>
    </source>
</evidence>
<feature type="region of interest" description="Disordered" evidence="1">
    <location>
        <begin position="1"/>
        <end position="60"/>
    </location>
</feature>
<sequence length="60" mass="6658">MEKHPIHAHRAPDLPVPVDESQPRPEPVHPHSPHNPVPQDEPVPNHNPELTPPGQSKAQL</sequence>
<reference evidence="2 3" key="1">
    <citation type="submission" date="2019-11" db="EMBL/GenBank/DDBJ databases">
        <title>Type strains purchased from KCTC, JCM and DSMZ.</title>
        <authorList>
            <person name="Lu H."/>
        </authorList>
    </citation>
    <scope>NUCLEOTIDE SEQUENCE [LARGE SCALE GENOMIC DNA]</scope>
    <source>
        <strain evidence="2 3">JCM 31587</strain>
    </source>
</reference>
<evidence type="ECO:0000256" key="1">
    <source>
        <dbReference type="SAM" id="MobiDB-lite"/>
    </source>
</evidence>
<protein>
    <submittedName>
        <fullName evidence="2">Uncharacterized protein</fullName>
    </submittedName>
</protein>